<dbReference type="Proteomes" id="UP000785679">
    <property type="component" value="Unassembled WGS sequence"/>
</dbReference>
<gene>
    <name evidence="1" type="ORF">FGO68_gene8816</name>
</gene>
<name>A0A8J8P0W7_HALGN</name>
<evidence type="ECO:0000313" key="1">
    <source>
        <dbReference type="EMBL" id="TNV85017.1"/>
    </source>
</evidence>
<dbReference type="EMBL" id="RRYP01002221">
    <property type="protein sequence ID" value="TNV85017.1"/>
    <property type="molecule type" value="Genomic_DNA"/>
</dbReference>
<sequence>MMTYSRAWLPFYYSKYYKSAKRTLMLQESDPLFKMQELIKAIDVKQSEISHKLRNWLAKWKYWFLDDIWKANTLMAKVKIERRVNW</sequence>
<keyword evidence="2" id="KW-1185">Reference proteome</keyword>
<proteinExistence type="predicted"/>
<dbReference type="AlphaFoldDB" id="A0A8J8P0W7"/>
<accession>A0A8J8P0W7</accession>
<comment type="caution">
    <text evidence="1">The sequence shown here is derived from an EMBL/GenBank/DDBJ whole genome shotgun (WGS) entry which is preliminary data.</text>
</comment>
<protein>
    <submittedName>
        <fullName evidence="1">Uncharacterized protein</fullName>
    </submittedName>
</protein>
<organism evidence="1 2">
    <name type="scientific">Halteria grandinella</name>
    <dbReference type="NCBI Taxonomy" id="5974"/>
    <lineage>
        <taxon>Eukaryota</taxon>
        <taxon>Sar</taxon>
        <taxon>Alveolata</taxon>
        <taxon>Ciliophora</taxon>
        <taxon>Intramacronucleata</taxon>
        <taxon>Spirotrichea</taxon>
        <taxon>Stichotrichia</taxon>
        <taxon>Sporadotrichida</taxon>
        <taxon>Halteriidae</taxon>
        <taxon>Halteria</taxon>
    </lineage>
</organism>
<reference evidence="1" key="1">
    <citation type="submission" date="2019-06" db="EMBL/GenBank/DDBJ databases">
        <authorList>
            <person name="Zheng W."/>
        </authorList>
    </citation>
    <scope>NUCLEOTIDE SEQUENCE</scope>
    <source>
        <strain evidence="1">QDHG01</strain>
    </source>
</reference>
<evidence type="ECO:0000313" key="2">
    <source>
        <dbReference type="Proteomes" id="UP000785679"/>
    </source>
</evidence>